<reference evidence="5 6" key="1">
    <citation type="submission" date="2018-09" db="EMBL/GenBank/DDBJ databases">
        <title>Paenibacillus aracenensis nov. sp. isolated from a cave in southern Spain.</title>
        <authorList>
            <person name="Jurado V."/>
            <person name="Gutierrez-Patricio S."/>
            <person name="Gonzalez-Pimentel J.L."/>
            <person name="Miller A.Z."/>
            <person name="Laiz L."/>
            <person name="Saiz-Jimenez C."/>
        </authorList>
    </citation>
    <scope>NUCLEOTIDE SEQUENCE [LARGE SCALE GENOMIC DNA]</scope>
    <source>
        <strain evidence="5 6">DSM 22867</strain>
    </source>
</reference>
<dbReference type="Pfam" id="PF00135">
    <property type="entry name" value="COesterase"/>
    <property type="match status" value="2"/>
</dbReference>
<dbReference type="Proteomes" id="UP000266482">
    <property type="component" value="Unassembled WGS sequence"/>
</dbReference>
<dbReference type="PROSITE" id="PS00941">
    <property type="entry name" value="CARBOXYLESTERASE_B_2"/>
    <property type="match status" value="1"/>
</dbReference>
<protein>
    <recommendedName>
        <fullName evidence="3">Carboxylic ester hydrolase</fullName>
        <ecNumber evidence="3">3.1.1.-</ecNumber>
    </recommendedName>
</protein>
<comment type="caution">
    <text evidence="5">The sequence shown here is derived from an EMBL/GenBank/DDBJ whole genome shotgun (WGS) entry which is preliminary data.</text>
</comment>
<feature type="domain" description="Carboxylesterase type B" evidence="4">
    <location>
        <begin position="19"/>
        <end position="341"/>
    </location>
</feature>
<sequence>MNESTTKRGLCMHENYTRDEIVTLPYGQLEGIRLTEARAIAWLGVPYAMPPVGRLRWKAPREIKPWSHRLSARKYRNSSVQISLEGPVGSEDCLYLNVWRPDHAEDGLPVLVFLHGGGNVSGSGRDFQGGQLAPETNSIVVTVNYRLGAMGFFRHPALRTGDPLDDSGNYGLLDIIHALKWVQRNIAYFGGNPANVTLAGQSAGARNALAACLSPLSEGLVHKLFVMSGGFTTAKSELGESKANAILRTLLLQKGLANNPDEADEWIANRSAEEIAGLLHQQNAASFAEAIGDTGLRMSAFPHLFEDGTVIPIGGFANLGLHGQPCLPIVLGSTATEFSVFALGDPYFLNEWQNGRLERQAEEKSFYEAAVQYGSELYASFNVEEVADKWMEASPENPVFAYRFHWGLRDGVIDPSIRFRLGASHGADIPFYTGDFTGVLQNFPAGVVTERNEPGRRQLSDRMRSYLQRFLHTGDPNGEGLPHWKRWGADPLSSDILALDADEEQAVVRMDSKLLAQDILSRLKKDARLTADQRTWLQTRLFAGRFFWND</sequence>
<dbReference type="InterPro" id="IPR019819">
    <property type="entry name" value="Carboxylesterase_B_CS"/>
</dbReference>
<keyword evidence="2 3" id="KW-0378">Hydrolase</keyword>
<evidence type="ECO:0000259" key="4">
    <source>
        <dbReference type="Pfam" id="PF00135"/>
    </source>
</evidence>
<dbReference type="GO" id="GO:0016787">
    <property type="term" value="F:hydrolase activity"/>
    <property type="evidence" value="ECO:0007669"/>
    <property type="project" value="UniProtKB-KW"/>
</dbReference>
<comment type="similarity">
    <text evidence="1 3">Belongs to the type-B carboxylesterase/lipase family.</text>
</comment>
<gene>
    <name evidence="5" type="ORF">D3P08_05630</name>
</gene>
<evidence type="ECO:0000313" key="5">
    <source>
        <dbReference type="EMBL" id="RIX59615.1"/>
    </source>
</evidence>
<dbReference type="EC" id="3.1.1.-" evidence="3"/>
<evidence type="ECO:0000256" key="3">
    <source>
        <dbReference type="RuleBase" id="RU361235"/>
    </source>
</evidence>
<proteinExistence type="inferred from homology"/>
<evidence type="ECO:0000256" key="1">
    <source>
        <dbReference type="ARBA" id="ARBA00005964"/>
    </source>
</evidence>
<dbReference type="InterPro" id="IPR002018">
    <property type="entry name" value="CarbesteraseB"/>
</dbReference>
<dbReference type="EMBL" id="QXQA01000002">
    <property type="protein sequence ID" value="RIX59615.1"/>
    <property type="molecule type" value="Genomic_DNA"/>
</dbReference>
<name>A0A3A1VH71_9BACL</name>
<dbReference type="AlphaFoldDB" id="A0A3A1VH71"/>
<accession>A0A3A1VH71</accession>
<dbReference type="SUPFAM" id="SSF53474">
    <property type="entry name" value="alpha/beta-Hydrolases"/>
    <property type="match status" value="1"/>
</dbReference>
<dbReference type="PROSITE" id="PS00122">
    <property type="entry name" value="CARBOXYLESTERASE_B_1"/>
    <property type="match status" value="1"/>
</dbReference>
<keyword evidence="6" id="KW-1185">Reference proteome</keyword>
<dbReference type="InterPro" id="IPR029058">
    <property type="entry name" value="AB_hydrolase_fold"/>
</dbReference>
<dbReference type="PANTHER" id="PTHR11559">
    <property type="entry name" value="CARBOXYLESTERASE"/>
    <property type="match status" value="1"/>
</dbReference>
<feature type="domain" description="Carboxylesterase type B" evidence="4">
    <location>
        <begin position="359"/>
        <end position="504"/>
    </location>
</feature>
<dbReference type="OrthoDB" id="9775851at2"/>
<evidence type="ECO:0000256" key="2">
    <source>
        <dbReference type="ARBA" id="ARBA00022801"/>
    </source>
</evidence>
<dbReference type="InterPro" id="IPR019826">
    <property type="entry name" value="Carboxylesterase_B_AS"/>
</dbReference>
<dbReference type="InterPro" id="IPR050309">
    <property type="entry name" value="Type-B_Carboxylest/Lipase"/>
</dbReference>
<organism evidence="5 6">
    <name type="scientific">Paenibacillus nanensis</name>
    <dbReference type="NCBI Taxonomy" id="393251"/>
    <lineage>
        <taxon>Bacteria</taxon>
        <taxon>Bacillati</taxon>
        <taxon>Bacillota</taxon>
        <taxon>Bacilli</taxon>
        <taxon>Bacillales</taxon>
        <taxon>Paenibacillaceae</taxon>
        <taxon>Paenibacillus</taxon>
    </lineage>
</organism>
<evidence type="ECO:0000313" key="6">
    <source>
        <dbReference type="Proteomes" id="UP000266482"/>
    </source>
</evidence>
<dbReference type="Gene3D" id="3.40.50.1820">
    <property type="entry name" value="alpha/beta hydrolase"/>
    <property type="match status" value="1"/>
</dbReference>